<dbReference type="Pfam" id="PF07687">
    <property type="entry name" value="M20_dimer"/>
    <property type="match status" value="1"/>
</dbReference>
<evidence type="ECO:0000259" key="10">
    <source>
        <dbReference type="Pfam" id="PF07687"/>
    </source>
</evidence>
<dbReference type="PROSITE" id="PS00759">
    <property type="entry name" value="ARGE_DAPE_CPG2_2"/>
    <property type="match status" value="1"/>
</dbReference>
<dbReference type="EC" id="3.5.1.16" evidence="11"/>
<dbReference type="EMBL" id="CP030104">
    <property type="protein sequence ID" value="AWX43514.1"/>
    <property type="molecule type" value="Genomic_DNA"/>
</dbReference>
<dbReference type="Gene3D" id="3.40.630.10">
    <property type="entry name" value="Zn peptidases"/>
    <property type="match status" value="1"/>
</dbReference>
<comment type="cofactor">
    <cofactor evidence="1">
        <name>Zn(2+)</name>
        <dbReference type="ChEBI" id="CHEBI:29105"/>
    </cofactor>
</comment>
<dbReference type="InterPro" id="IPR050072">
    <property type="entry name" value="Peptidase_M20A"/>
</dbReference>
<sequence>MNNTISILKDLISFSVIGGQSNLPIAEYIVNILKANNIEYHKVFNTTGDKMSIHCRIGPEVDGGIILSGHMDVVTIEGQPWTKPGFSLTHIGDKLYGRGTSDMKGFLACCLAMIPHFKKNVLKKPIYLAFSYDEEVGCLATNELLLSVKSQYREKPRFAIVGEPTSMQTVNLEKGAAFFKTSVYSRAAHSSEVRKSISAIEEATYLIQCLLAKMDQFIEQRNFDERFEPPYTTLHIGTIKGGTSVNIIADQCEFEWDVRNIPSNTIQKILDSFEAFYKKRIDQKQKTFPEFNIKTKAQFPIVPSLHTPKSSEVVKLVNSFTENTSTNAVSFASEAGYFSQAGFETVVCGPGSMAQGHQADEYIELDQLKKCIKFLERVADWSKIKNKAKDNYEKV</sequence>
<protein>
    <submittedName>
        <fullName evidence="11">Acetylornithine deacetylase</fullName>
        <ecNumber evidence="11">3.5.1.16</ecNumber>
    </submittedName>
</protein>
<dbReference type="PANTHER" id="PTHR43808">
    <property type="entry name" value="ACETYLORNITHINE DEACETYLASE"/>
    <property type="match status" value="1"/>
</dbReference>
<dbReference type="GO" id="GO:0008777">
    <property type="term" value="F:acetylornithine deacetylase activity"/>
    <property type="evidence" value="ECO:0007669"/>
    <property type="project" value="UniProtKB-EC"/>
</dbReference>
<evidence type="ECO:0000256" key="6">
    <source>
        <dbReference type="ARBA" id="ARBA00022723"/>
    </source>
</evidence>
<dbReference type="NCBIfam" id="TIGR01892">
    <property type="entry name" value="AcOrn-deacetyl"/>
    <property type="match status" value="1"/>
</dbReference>
<dbReference type="GO" id="GO:0046872">
    <property type="term" value="F:metal ion binding"/>
    <property type="evidence" value="ECO:0007669"/>
    <property type="project" value="UniProtKB-KW"/>
</dbReference>
<evidence type="ECO:0000313" key="11">
    <source>
        <dbReference type="EMBL" id="AWX43514.1"/>
    </source>
</evidence>
<dbReference type="AlphaFoldDB" id="A0A2Z4LPL9"/>
<accession>A0A2Z4LPL9</accession>
<dbReference type="SUPFAM" id="SSF53187">
    <property type="entry name" value="Zn-dependent exopeptidases"/>
    <property type="match status" value="1"/>
</dbReference>
<organism evidence="11 12">
    <name type="scientific">Flagellimonas maritima</name>
    <dbReference type="NCBI Taxonomy" id="1383885"/>
    <lineage>
        <taxon>Bacteria</taxon>
        <taxon>Pseudomonadati</taxon>
        <taxon>Bacteroidota</taxon>
        <taxon>Flavobacteriia</taxon>
        <taxon>Flavobacteriales</taxon>
        <taxon>Flavobacteriaceae</taxon>
        <taxon>Flagellimonas</taxon>
    </lineage>
</organism>
<gene>
    <name evidence="11" type="primary">argE</name>
    <name evidence="11" type="ORF">HME9304_00503</name>
</gene>
<dbReference type="InterPro" id="IPR002933">
    <property type="entry name" value="Peptidase_M20"/>
</dbReference>
<dbReference type="InterPro" id="IPR036264">
    <property type="entry name" value="Bact_exopeptidase_dim_dom"/>
</dbReference>
<keyword evidence="7 11" id="KW-0378">Hydrolase</keyword>
<dbReference type="Pfam" id="PF01546">
    <property type="entry name" value="Peptidase_M20"/>
    <property type="match status" value="1"/>
</dbReference>
<dbReference type="CDD" id="cd03894">
    <property type="entry name" value="M20_ArgE"/>
    <property type="match status" value="1"/>
</dbReference>
<feature type="domain" description="Peptidase M20 dimerisation" evidence="10">
    <location>
        <begin position="173"/>
        <end position="280"/>
    </location>
</feature>
<dbReference type="GO" id="GO:0006526">
    <property type="term" value="P:L-arginine biosynthetic process"/>
    <property type="evidence" value="ECO:0007669"/>
    <property type="project" value="UniProtKB-KW"/>
</dbReference>
<dbReference type="PANTHER" id="PTHR43808:SF31">
    <property type="entry name" value="N-ACETYL-L-CITRULLINE DEACETYLASE"/>
    <property type="match status" value="1"/>
</dbReference>
<keyword evidence="12" id="KW-1185">Reference proteome</keyword>
<keyword evidence="4" id="KW-0055">Arginine biosynthesis</keyword>
<dbReference type="InterPro" id="IPR010169">
    <property type="entry name" value="AcOrn-deacetyl"/>
</dbReference>
<evidence type="ECO:0000256" key="2">
    <source>
        <dbReference type="ARBA" id="ARBA00005691"/>
    </source>
</evidence>
<keyword evidence="6" id="KW-0479">Metal-binding</keyword>
<evidence type="ECO:0000313" key="12">
    <source>
        <dbReference type="Proteomes" id="UP000248536"/>
    </source>
</evidence>
<dbReference type="InterPro" id="IPR011650">
    <property type="entry name" value="Peptidase_M20_dimer"/>
</dbReference>
<dbReference type="Gene3D" id="3.30.70.360">
    <property type="match status" value="1"/>
</dbReference>
<name>A0A2Z4LPL9_9FLAO</name>
<evidence type="ECO:0000256" key="4">
    <source>
        <dbReference type="ARBA" id="ARBA00022571"/>
    </source>
</evidence>
<reference evidence="11 12" key="1">
    <citation type="submission" date="2018-06" db="EMBL/GenBank/DDBJ databases">
        <title>Spongiibacterium sp. HME9304 Genome sequencing and assembly.</title>
        <authorList>
            <person name="Kang H."/>
            <person name="Kim H."/>
            <person name="Joh K."/>
        </authorList>
    </citation>
    <scope>NUCLEOTIDE SEQUENCE [LARGE SCALE GENOMIC DNA]</scope>
    <source>
        <strain evidence="11 12">HME9304</strain>
    </source>
</reference>
<keyword evidence="5" id="KW-0028">Amino-acid biosynthesis</keyword>
<keyword evidence="3" id="KW-0963">Cytoplasm</keyword>
<keyword evidence="9" id="KW-0170">Cobalt</keyword>
<evidence type="ECO:0000256" key="5">
    <source>
        <dbReference type="ARBA" id="ARBA00022605"/>
    </source>
</evidence>
<proteinExistence type="inferred from homology"/>
<keyword evidence="8" id="KW-0862">Zinc</keyword>
<evidence type="ECO:0000256" key="7">
    <source>
        <dbReference type="ARBA" id="ARBA00022801"/>
    </source>
</evidence>
<evidence type="ECO:0000256" key="9">
    <source>
        <dbReference type="ARBA" id="ARBA00023285"/>
    </source>
</evidence>
<comment type="similarity">
    <text evidence="2">Belongs to the peptidase M20A family. ArgE subfamily.</text>
</comment>
<dbReference type="NCBIfam" id="NF005710">
    <property type="entry name" value="PRK07522.1"/>
    <property type="match status" value="1"/>
</dbReference>
<dbReference type="KEGG" id="spon:HME9304_00503"/>
<dbReference type="InterPro" id="IPR001261">
    <property type="entry name" value="ArgE/DapE_CS"/>
</dbReference>
<dbReference type="RefSeq" id="WP_164674721.1">
    <property type="nucleotide sequence ID" value="NZ_CP030104.1"/>
</dbReference>
<evidence type="ECO:0000256" key="3">
    <source>
        <dbReference type="ARBA" id="ARBA00022490"/>
    </source>
</evidence>
<dbReference type="SUPFAM" id="SSF55031">
    <property type="entry name" value="Bacterial exopeptidase dimerisation domain"/>
    <property type="match status" value="1"/>
</dbReference>
<evidence type="ECO:0000256" key="1">
    <source>
        <dbReference type="ARBA" id="ARBA00001947"/>
    </source>
</evidence>
<dbReference type="Proteomes" id="UP000248536">
    <property type="component" value="Chromosome"/>
</dbReference>
<evidence type="ECO:0000256" key="8">
    <source>
        <dbReference type="ARBA" id="ARBA00022833"/>
    </source>
</evidence>